<feature type="non-terminal residue" evidence="2">
    <location>
        <position position="116"/>
    </location>
</feature>
<dbReference type="GO" id="GO:0005829">
    <property type="term" value="C:cytosol"/>
    <property type="evidence" value="ECO:0007669"/>
    <property type="project" value="TreeGrafter"/>
</dbReference>
<protein>
    <submittedName>
        <fullName evidence="2">DHB4 enzyme</fullName>
    </submittedName>
</protein>
<dbReference type="PANTHER" id="PTHR10094">
    <property type="entry name" value="STEROL CARRIER PROTEIN 2 SCP-2 FAMILY PROTEIN"/>
    <property type="match status" value="1"/>
</dbReference>
<dbReference type="FunFam" id="3.30.1050.10:FF:000004">
    <property type="entry name" value="Hydroxysteroid 17-beta dehydrogenase 4"/>
    <property type="match status" value="1"/>
</dbReference>
<dbReference type="InterPro" id="IPR003033">
    <property type="entry name" value="SCP2_sterol-bd_dom"/>
</dbReference>
<dbReference type="OrthoDB" id="3592703at2759"/>
<keyword evidence="3" id="KW-1185">Reference proteome</keyword>
<evidence type="ECO:0000313" key="2">
    <source>
        <dbReference type="EMBL" id="NXR84575.1"/>
    </source>
</evidence>
<dbReference type="AlphaFoldDB" id="A0A7L2PKB3"/>
<organism evidence="2 3">
    <name type="scientific">Pycnonotus jocosus</name>
    <name type="common">Red-whiskered bulbul</name>
    <name type="synonym">Lanius jocosus</name>
    <dbReference type="NCBI Taxonomy" id="182897"/>
    <lineage>
        <taxon>Eukaryota</taxon>
        <taxon>Metazoa</taxon>
        <taxon>Chordata</taxon>
        <taxon>Craniata</taxon>
        <taxon>Vertebrata</taxon>
        <taxon>Euteleostomi</taxon>
        <taxon>Archelosauria</taxon>
        <taxon>Archosauria</taxon>
        <taxon>Dinosauria</taxon>
        <taxon>Saurischia</taxon>
        <taxon>Theropoda</taxon>
        <taxon>Coelurosauria</taxon>
        <taxon>Aves</taxon>
        <taxon>Neognathae</taxon>
        <taxon>Neoaves</taxon>
        <taxon>Telluraves</taxon>
        <taxon>Australaves</taxon>
        <taxon>Passeriformes</taxon>
        <taxon>Sylvioidea</taxon>
        <taxon>Pycnonotidae</taxon>
        <taxon>Pycnonotus</taxon>
    </lineage>
</organism>
<proteinExistence type="predicted"/>
<dbReference type="PANTHER" id="PTHR10094:SF25">
    <property type="entry name" value="SCP2 STEROL-BINDING DOMAIN-CONTAINING PROTEIN 1"/>
    <property type="match status" value="1"/>
</dbReference>
<evidence type="ECO:0000259" key="1">
    <source>
        <dbReference type="Pfam" id="PF02036"/>
    </source>
</evidence>
<name>A0A7L2PKB3_PYCJO</name>
<dbReference type="EMBL" id="VWYP01035583">
    <property type="protein sequence ID" value="NXR84575.1"/>
    <property type="molecule type" value="Genomic_DNA"/>
</dbReference>
<accession>A0A7L2PKB3</accession>
<reference evidence="2 3" key="1">
    <citation type="submission" date="2019-09" db="EMBL/GenBank/DDBJ databases">
        <title>Bird 10,000 Genomes (B10K) Project - Family phase.</title>
        <authorList>
            <person name="Zhang G."/>
        </authorList>
    </citation>
    <scope>NUCLEOTIDE SEQUENCE [LARGE SCALE GENOMIC DNA]</scope>
    <source>
        <strain evidence="2">B10K-DU-002-42</strain>
        <tissue evidence="2">Muscle</tissue>
    </source>
</reference>
<dbReference type="SUPFAM" id="SSF55718">
    <property type="entry name" value="SCP-like"/>
    <property type="match status" value="1"/>
</dbReference>
<dbReference type="Pfam" id="PF02036">
    <property type="entry name" value="SCP2"/>
    <property type="match status" value="1"/>
</dbReference>
<gene>
    <name evidence="2" type="primary">Hsd17b4</name>
    <name evidence="2" type="ORF">PYCJOC_R14736</name>
</gene>
<dbReference type="Proteomes" id="UP000535705">
    <property type="component" value="Unassembled WGS sequence"/>
</dbReference>
<dbReference type="InterPro" id="IPR036527">
    <property type="entry name" value="SCP2_sterol-bd_dom_sf"/>
</dbReference>
<evidence type="ECO:0000313" key="3">
    <source>
        <dbReference type="Proteomes" id="UP000535705"/>
    </source>
</evidence>
<comment type="caution">
    <text evidence="2">The sequence shown here is derived from an EMBL/GenBank/DDBJ whole genome shotgun (WGS) entry which is preliminary data.</text>
</comment>
<feature type="domain" description="SCP2" evidence="1">
    <location>
        <begin position="8"/>
        <end position="111"/>
    </location>
</feature>
<sequence length="116" mass="13135">ELQSNLVFEEIGRRIKEMGNELVKKVNAVFQWDITKDGKTAMQWTIDLKNGSGAVYKGPARNSADTTFTLSDEDFMDVVQQKINPQKAFFSGKLKVKGNIMLSQKLEMILKDHAKL</sequence>
<feature type="non-terminal residue" evidence="2">
    <location>
        <position position="1"/>
    </location>
</feature>
<dbReference type="Gene3D" id="3.30.1050.10">
    <property type="entry name" value="SCP2 sterol-binding domain"/>
    <property type="match status" value="1"/>
</dbReference>